<evidence type="ECO:0000313" key="3">
    <source>
        <dbReference type="Proteomes" id="UP000006055"/>
    </source>
</evidence>
<dbReference type="InterPro" id="IPR021067">
    <property type="entry name" value="Glycosyltransferase"/>
</dbReference>
<protein>
    <submittedName>
        <fullName evidence="2">Putative glycosyltransferase</fullName>
    </submittedName>
</protein>
<dbReference type="SUPFAM" id="SSF53448">
    <property type="entry name" value="Nucleotide-diphospho-sugar transferases"/>
    <property type="match status" value="1"/>
</dbReference>
<dbReference type="STRING" id="706587.Desti_3637"/>
<dbReference type="Gene3D" id="3.90.550.10">
    <property type="entry name" value="Spore Coat Polysaccharide Biosynthesis Protein SpsA, Chain A"/>
    <property type="match status" value="1"/>
</dbReference>
<dbReference type="RefSeq" id="WP_014811411.1">
    <property type="nucleotide sequence ID" value="NC_018025.1"/>
</dbReference>
<evidence type="ECO:0000256" key="1">
    <source>
        <dbReference type="SAM" id="Coils"/>
    </source>
</evidence>
<evidence type="ECO:0000313" key="2">
    <source>
        <dbReference type="EMBL" id="AFM26283.1"/>
    </source>
</evidence>
<keyword evidence="3" id="KW-1185">Reference proteome</keyword>
<dbReference type="EMBL" id="CP003360">
    <property type="protein sequence ID" value="AFM26283.1"/>
    <property type="molecule type" value="Genomic_DNA"/>
</dbReference>
<organism evidence="2 3">
    <name type="scientific">Desulfomonile tiedjei (strain ATCC 49306 / DSM 6799 / DCB-1)</name>
    <dbReference type="NCBI Taxonomy" id="706587"/>
    <lineage>
        <taxon>Bacteria</taxon>
        <taxon>Pseudomonadati</taxon>
        <taxon>Thermodesulfobacteriota</taxon>
        <taxon>Desulfomonilia</taxon>
        <taxon>Desulfomonilales</taxon>
        <taxon>Desulfomonilaceae</taxon>
        <taxon>Desulfomonile</taxon>
    </lineage>
</organism>
<dbReference type="KEGG" id="dti:Desti_3637"/>
<reference evidence="3" key="1">
    <citation type="submission" date="2012-06" db="EMBL/GenBank/DDBJ databases">
        <title>Complete sequence of chromosome of Desulfomonile tiedjei DSM 6799.</title>
        <authorList>
            <person name="Lucas S."/>
            <person name="Copeland A."/>
            <person name="Lapidus A."/>
            <person name="Glavina del Rio T."/>
            <person name="Dalin E."/>
            <person name="Tice H."/>
            <person name="Bruce D."/>
            <person name="Goodwin L."/>
            <person name="Pitluck S."/>
            <person name="Peters L."/>
            <person name="Ovchinnikova G."/>
            <person name="Zeytun A."/>
            <person name="Lu M."/>
            <person name="Kyrpides N."/>
            <person name="Mavromatis K."/>
            <person name="Ivanova N."/>
            <person name="Brettin T."/>
            <person name="Detter J.C."/>
            <person name="Han C."/>
            <person name="Larimer F."/>
            <person name="Land M."/>
            <person name="Hauser L."/>
            <person name="Markowitz V."/>
            <person name="Cheng J.-F."/>
            <person name="Hugenholtz P."/>
            <person name="Woyke T."/>
            <person name="Wu D."/>
            <person name="Spring S."/>
            <person name="Schroeder M."/>
            <person name="Brambilla E."/>
            <person name="Klenk H.-P."/>
            <person name="Eisen J.A."/>
        </authorList>
    </citation>
    <scope>NUCLEOTIDE SEQUENCE [LARGE SCALE GENOMIC DNA]</scope>
    <source>
        <strain evidence="3">ATCC 49306 / DSM 6799 / DCB-1</strain>
    </source>
</reference>
<dbReference type="HOGENOM" id="CLU_758053_0_0_7"/>
<dbReference type="Proteomes" id="UP000006055">
    <property type="component" value="Chromosome"/>
</dbReference>
<name>I4C9P2_DESTA</name>
<feature type="coiled-coil region" evidence="1">
    <location>
        <begin position="48"/>
        <end position="83"/>
    </location>
</feature>
<keyword evidence="1" id="KW-0175">Coiled coil</keyword>
<dbReference type="OrthoDB" id="5243838at2"/>
<keyword evidence="2" id="KW-0808">Transferase</keyword>
<dbReference type="Pfam" id="PF11397">
    <property type="entry name" value="GlcNAc"/>
    <property type="match status" value="1"/>
</dbReference>
<dbReference type="GO" id="GO:0016740">
    <property type="term" value="F:transferase activity"/>
    <property type="evidence" value="ECO:0007669"/>
    <property type="project" value="UniProtKB-KW"/>
</dbReference>
<dbReference type="eggNOG" id="COG1216">
    <property type="taxonomic scope" value="Bacteria"/>
</dbReference>
<sequence>MTAEKWFSKIGSYVAKVFAPGANGDMEYLRQEVIRLKAELHALKVGGVSSAKQEIEILRSDLQGSSEREIVLLKQEIDILRNEVLDNIAAIHRLEILTLSQRIDLLNQFGKALPPTIACRTKESFKPQGFSFGIITNGKRNDKIARLMESIRMQNLAVDQYEILVAGCVDGILTGPDTRTFSMDQAAAEGRLGAMRNVLARNASFNKFVCLDDDFLLHPRWAQAVLEVDGDFDLATGIILNPDLSRYCDWVSLIENYTFLKTYHEVFDKCQYMTGGYGIYKDYVFVDQCWDDHLGFYQGEDVSFSKRLFDAGYQLKFIPRAIVMHDDERYRQKGYGVIRMKAHEEVTDMNPVIMRMEKLCPRSLS</sequence>
<accession>I4C9P2</accession>
<gene>
    <name evidence="2" type="ordered locus">Desti_3637</name>
</gene>
<dbReference type="InterPro" id="IPR029044">
    <property type="entry name" value="Nucleotide-diphossugar_trans"/>
</dbReference>
<proteinExistence type="predicted"/>
<dbReference type="AlphaFoldDB" id="I4C9P2"/>